<comment type="caution">
    <text evidence="3">The sequence shown here is derived from an EMBL/GenBank/DDBJ whole genome shotgun (WGS) entry which is preliminary data.</text>
</comment>
<evidence type="ECO:0000313" key="3">
    <source>
        <dbReference type="EMBL" id="KAK7462196.1"/>
    </source>
</evidence>
<sequence length="367" mass="40562">MFGKKCERPPNKPCTNCQAFGHAATNCRNTRICCLCGGNHTEISHILTCEQCNTKAEQLNLHLDEDSIRKGAIPTCTHDLKCVNCARASGLLEWQVLLTMATSNAQYSPSNTTMRPIIVTLGKIRLSIPVSTATDEWISAEVLRDEFIHQQSLTDAVDNTVELENEAEAEATTELTARFLVFVTEKIHQDSESIVARTSLLLNVFKHLTSTFLAKKDVHSLAAGFDVEVHKVVLTAFCRALAYLCERRVDGIPTRVCCSIALNGSVPSSITLYGAARFCGVHKPDFKAVEILFNDKTNVIDLTMFEDRLDVSVPLHLQFLYKSSMGSAPIHAASKTFTGSCGMYGDKESLPNLNVFELSYLCYSLPW</sequence>
<keyword evidence="4" id="KW-1185">Reference proteome</keyword>
<reference evidence="3 4" key="1">
    <citation type="submission" date="2024-01" db="EMBL/GenBank/DDBJ databases">
        <title>A draft genome for the cacao thread blight pathogen Marasmiellus scandens.</title>
        <authorList>
            <person name="Baruah I.K."/>
            <person name="Leung J."/>
            <person name="Bukari Y."/>
            <person name="Amoako-Attah I."/>
            <person name="Meinhardt L.W."/>
            <person name="Bailey B.A."/>
            <person name="Cohen S.P."/>
        </authorList>
    </citation>
    <scope>NUCLEOTIDE SEQUENCE [LARGE SCALE GENOMIC DNA]</scope>
    <source>
        <strain evidence="3 4">GH-19</strain>
    </source>
</reference>
<protein>
    <submittedName>
        <fullName evidence="3">Fatty acid synthase alpha subunit Lsd1</fullName>
        <ecNumber evidence="3">2.3.1.86</ecNumber>
    </submittedName>
</protein>
<evidence type="ECO:0000313" key="4">
    <source>
        <dbReference type="Proteomes" id="UP001498398"/>
    </source>
</evidence>
<organism evidence="3 4">
    <name type="scientific">Marasmiellus scandens</name>
    <dbReference type="NCBI Taxonomy" id="2682957"/>
    <lineage>
        <taxon>Eukaryota</taxon>
        <taxon>Fungi</taxon>
        <taxon>Dikarya</taxon>
        <taxon>Basidiomycota</taxon>
        <taxon>Agaricomycotina</taxon>
        <taxon>Agaricomycetes</taxon>
        <taxon>Agaricomycetidae</taxon>
        <taxon>Agaricales</taxon>
        <taxon>Marasmiineae</taxon>
        <taxon>Omphalotaceae</taxon>
        <taxon>Marasmiellus</taxon>
    </lineage>
</organism>
<dbReference type="Pfam" id="PF17951">
    <property type="entry name" value="FAS_meander"/>
    <property type="match status" value="1"/>
</dbReference>
<keyword evidence="3" id="KW-0808">Transferase</keyword>
<proteinExistence type="predicted"/>
<dbReference type="InterPro" id="IPR040883">
    <property type="entry name" value="FAS_meander"/>
</dbReference>
<dbReference type="Gene3D" id="3.30.1120.100">
    <property type="match status" value="1"/>
</dbReference>
<evidence type="ECO:0000259" key="2">
    <source>
        <dbReference type="Pfam" id="PF17951"/>
    </source>
</evidence>
<dbReference type="Pfam" id="PF17828">
    <property type="entry name" value="FAS_N"/>
    <property type="match status" value="1"/>
</dbReference>
<dbReference type="EMBL" id="JBANRG010000011">
    <property type="protein sequence ID" value="KAK7462196.1"/>
    <property type="molecule type" value="Genomic_DNA"/>
</dbReference>
<feature type="domain" description="Fatty acid synthase meander beta sheet" evidence="2">
    <location>
        <begin position="282"/>
        <end position="333"/>
    </location>
</feature>
<keyword evidence="3" id="KW-0012">Acyltransferase</keyword>
<feature type="domain" description="Fatty acid synthase subunit beta N-terminal" evidence="1">
    <location>
        <begin position="113"/>
        <end position="243"/>
    </location>
</feature>
<name>A0ABR1JIF8_9AGAR</name>
<dbReference type="GO" id="GO:0004321">
    <property type="term" value="F:fatty-acyl-CoA synthase activity"/>
    <property type="evidence" value="ECO:0007669"/>
    <property type="project" value="UniProtKB-EC"/>
</dbReference>
<accession>A0ABR1JIF8</accession>
<dbReference type="EC" id="2.3.1.86" evidence="3"/>
<evidence type="ECO:0000259" key="1">
    <source>
        <dbReference type="Pfam" id="PF17828"/>
    </source>
</evidence>
<dbReference type="InterPro" id="IPR041099">
    <property type="entry name" value="FAS1_N"/>
</dbReference>
<dbReference type="Proteomes" id="UP001498398">
    <property type="component" value="Unassembled WGS sequence"/>
</dbReference>
<dbReference type="Gene3D" id="1.20.1050.120">
    <property type="match status" value="1"/>
</dbReference>
<gene>
    <name evidence="3" type="primary">fas2_9</name>
    <name evidence="3" type="ORF">VKT23_007801</name>
</gene>